<proteinExistence type="inferred from homology"/>
<gene>
    <name evidence="3" type="ORF">BW733_01495</name>
</gene>
<dbReference type="EMBL" id="CP019607">
    <property type="protein sequence ID" value="AQP49703.1"/>
    <property type="molecule type" value="Genomic_DNA"/>
</dbReference>
<keyword evidence="2" id="KW-0349">Heme</keyword>
<accession>A0A1Q2CUB7</accession>
<evidence type="ECO:0000256" key="1">
    <source>
        <dbReference type="ARBA" id="ARBA00010617"/>
    </source>
</evidence>
<dbReference type="GO" id="GO:0020037">
    <property type="term" value="F:heme binding"/>
    <property type="evidence" value="ECO:0007669"/>
    <property type="project" value="InterPro"/>
</dbReference>
<comment type="similarity">
    <text evidence="1 2">Belongs to the cytochrome P450 family.</text>
</comment>
<dbReference type="PROSITE" id="PS00086">
    <property type="entry name" value="CYTOCHROME_P450"/>
    <property type="match status" value="1"/>
</dbReference>
<dbReference type="PRINTS" id="PR00385">
    <property type="entry name" value="P450"/>
</dbReference>
<dbReference type="InterPro" id="IPR002397">
    <property type="entry name" value="Cyt_P450_B"/>
</dbReference>
<dbReference type="Pfam" id="PF00067">
    <property type="entry name" value="p450"/>
    <property type="match status" value="1"/>
</dbReference>
<dbReference type="RefSeq" id="WP_077347258.1">
    <property type="nucleotide sequence ID" value="NZ_CP019607.1"/>
</dbReference>
<keyword evidence="2" id="KW-0408">Iron</keyword>
<reference evidence="3 4" key="1">
    <citation type="journal article" date="2008" name="Int. J. Syst. Evol. Microbiol.">
        <title>Tessaracoccus flavescens sp. nov., isolated from marine sediment.</title>
        <authorList>
            <person name="Lee D.W."/>
            <person name="Lee S.D."/>
        </authorList>
    </citation>
    <scope>NUCLEOTIDE SEQUENCE [LARGE SCALE GENOMIC DNA]</scope>
    <source>
        <strain evidence="3 4">SST-39T</strain>
    </source>
</reference>
<dbReference type="Proteomes" id="UP000188235">
    <property type="component" value="Chromosome"/>
</dbReference>
<keyword evidence="4" id="KW-1185">Reference proteome</keyword>
<protein>
    <submittedName>
        <fullName evidence="3">Cytochrome</fullName>
    </submittedName>
</protein>
<dbReference type="InterPro" id="IPR036396">
    <property type="entry name" value="Cyt_P450_sf"/>
</dbReference>
<keyword evidence="2" id="KW-0503">Monooxygenase</keyword>
<evidence type="ECO:0000256" key="2">
    <source>
        <dbReference type="RuleBase" id="RU000461"/>
    </source>
</evidence>
<keyword evidence="2" id="KW-0560">Oxidoreductase</keyword>
<organism evidence="3 4">
    <name type="scientific">Tessaracoccus flavescens</name>
    <dbReference type="NCBI Taxonomy" id="399497"/>
    <lineage>
        <taxon>Bacteria</taxon>
        <taxon>Bacillati</taxon>
        <taxon>Actinomycetota</taxon>
        <taxon>Actinomycetes</taxon>
        <taxon>Propionibacteriales</taxon>
        <taxon>Propionibacteriaceae</taxon>
        <taxon>Tessaracoccus</taxon>
    </lineage>
</organism>
<dbReference type="OrthoDB" id="54272at2"/>
<dbReference type="InterPro" id="IPR017972">
    <property type="entry name" value="Cyt_P450_CS"/>
</dbReference>
<dbReference type="PANTHER" id="PTHR46696:SF1">
    <property type="entry name" value="CYTOCHROME P450 YJIB-RELATED"/>
    <property type="match status" value="1"/>
</dbReference>
<dbReference type="AlphaFoldDB" id="A0A1Q2CUB7"/>
<dbReference type="Gene3D" id="1.10.630.10">
    <property type="entry name" value="Cytochrome P450"/>
    <property type="match status" value="1"/>
</dbReference>
<dbReference type="GO" id="GO:0004497">
    <property type="term" value="F:monooxygenase activity"/>
    <property type="evidence" value="ECO:0007669"/>
    <property type="project" value="UniProtKB-KW"/>
</dbReference>
<dbReference type="STRING" id="399497.BW733_01495"/>
<dbReference type="CDD" id="cd00302">
    <property type="entry name" value="cytochrome_P450"/>
    <property type="match status" value="1"/>
</dbReference>
<keyword evidence="2" id="KW-0479">Metal-binding</keyword>
<dbReference type="InterPro" id="IPR001128">
    <property type="entry name" value="Cyt_P450"/>
</dbReference>
<sequence>MDDRRAVRDGSGPAIERGPGFVRVRAMAAARRVLQARSSTAQAGFTAEYIPQGPLKNRPILISDGPQHDEQRRKLGRFFAPAVVERRYTGPIDEAAARYVAGVVAAGECLVDELALHFAVDVTRDIVGLTASDVPGLSRRLEAFFNQPPFDLTKPGLGRTRRQWAQAAARGLGPIIAFHLRDVRPAIRQRRRGRRDDVISHLLDEGYSAAEILVECLTYGTAGMVTTREFMAMALWHLLGNLSLATRFRGADRPGRIRILEEIIRLDPVVGNLYRRATASVQLDDDEQAGAGDLIDVCVREANHDAEAVGPEPHRLDPDRCPVKGVRPVGLSFGDGAHACPGQSLALLEADALLIRLLEAGARIVDEPTLTWDDLVAGYRLRGFRIAFS</sequence>
<dbReference type="PANTHER" id="PTHR46696">
    <property type="entry name" value="P450, PUTATIVE (EUROFUNG)-RELATED"/>
    <property type="match status" value="1"/>
</dbReference>
<dbReference type="SUPFAM" id="SSF48264">
    <property type="entry name" value="Cytochrome P450"/>
    <property type="match status" value="1"/>
</dbReference>
<name>A0A1Q2CUB7_9ACTN</name>
<dbReference type="GO" id="GO:0016705">
    <property type="term" value="F:oxidoreductase activity, acting on paired donors, with incorporation or reduction of molecular oxygen"/>
    <property type="evidence" value="ECO:0007669"/>
    <property type="project" value="InterPro"/>
</dbReference>
<evidence type="ECO:0000313" key="4">
    <source>
        <dbReference type="Proteomes" id="UP000188235"/>
    </source>
</evidence>
<evidence type="ECO:0000313" key="3">
    <source>
        <dbReference type="EMBL" id="AQP49703.1"/>
    </source>
</evidence>
<dbReference type="GO" id="GO:0005506">
    <property type="term" value="F:iron ion binding"/>
    <property type="evidence" value="ECO:0007669"/>
    <property type="project" value="InterPro"/>
</dbReference>
<dbReference type="PRINTS" id="PR00359">
    <property type="entry name" value="BP450"/>
</dbReference>
<dbReference type="KEGG" id="tfa:BW733_01495"/>